<gene>
    <name evidence="2" type="ORF">Premu_0568</name>
</gene>
<dbReference type="Proteomes" id="UP000002772">
    <property type="component" value="Unassembled WGS sequence"/>
</dbReference>
<feature type="signal peptide" evidence="1">
    <location>
        <begin position="1"/>
        <end position="18"/>
    </location>
</feature>
<keyword evidence="3" id="KW-1185">Reference proteome</keyword>
<sequence>MRWSVLLLLLLFPALLCAQKTEGTVADSLSGKAITAASVQLKREGKTVAFAQTDAKGAFILHTTTQKGDKLQVTALGYQKKTVEADARQLHISLRPQAFELKEVKVKAGAVTMKQDTITYDLTRFANSRDNNLKDVLKKLPGVEVSKEGAISYNGKQLSRFTVEGLDLSKGQYNKLTENVHARDVKKAEVIEHDQPIKALRNRVFTDDVAMNIVLKDSARDQWAFTLRPYVLVGRPTHAGGDATAMQIGKKRQREFTAQYDRTGRDLRQAFTTFYGLYGLPQSADFPQWFVMPGLSAPIEEQRLRFNTSQAYSVDVLRKGREENENSLSVSYDRAVTRQRTSNHSVYYLQDRQETTEARAMTRKEDHLCLDFLHRINNDEQYGNVRLKANIDKTDGYAHMGAIDQHVRDPQADITASIVKTYTLQHGTISWSSIADFSHSTEEMSVNGSSDKLNANLWHTAHKLTLYRPHGHWKSNYLASLEAENLHIEQNNTLLRAVASPSLTYRTETNLLTLSVQGEVNRYTRQKATLFLPKASIYYRLNPNNHSEWTSTVNYRETATGWKNFALNTYQSDYRTLWTGANFIPRNRALLGTTRFDYKRTYYQFFANASLTASRNWSDMAADMEIKNGQYLYHISRHNTHTDYLSMAAELSKGFYQLHLKTSVKGAATFSRGQQYSGGTLTGYRYRRYAISPEVMFSPDRMDIDYEGDFNFDHSKSGQASMGTLNNWMQRLSLTSTLGNVDLTANGIMYHNELPEAPSVNVLLLDAQLVWRLKGARINVALRNLCNKKTYAVTRYSGVGAFTDNYELRPRELLLSVQFSL</sequence>
<dbReference type="STRING" id="688246.Premu_0568"/>
<evidence type="ECO:0000313" key="2">
    <source>
        <dbReference type="EMBL" id="EGN56045.1"/>
    </source>
</evidence>
<dbReference type="SUPFAM" id="SSF56935">
    <property type="entry name" value="Porins"/>
    <property type="match status" value="1"/>
</dbReference>
<dbReference type="OrthoDB" id="603275at2"/>
<dbReference type="eggNOG" id="COG1629">
    <property type="taxonomic scope" value="Bacteria"/>
</dbReference>
<feature type="chain" id="PRO_5003375997" description="TonB-dependent receptor" evidence="1">
    <location>
        <begin position="19"/>
        <end position="821"/>
    </location>
</feature>
<dbReference type="HOGENOM" id="CLU_012729_2_0_10"/>
<organism evidence="2 3">
    <name type="scientific">Hallella multisaccharivorax DSM 17128</name>
    <dbReference type="NCBI Taxonomy" id="688246"/>
    <lineage>
        <taxon>Bacteria</taxon>
        <taxon>Pseudomonadati</taxon>
        <taxon>Bacteroidota</taxon>
        <taxon>Bacteroidia</taxon>
        <taxon>Bacteroidales</taxon>
        <taxon>Prevotellaceae</taxon>
        <taxon>Hallella</taxon>
    </lineage>
</organism>
<keyword evidence="1" id="KW-0732">Signal</keyword>
<evidence type="ECO:0000313" key="3">
    <source>
        <dbReference type="Proteomes" id="UP000002772"/>
    </source>
</evidence>
<dbReference type="RefSeq" id="WP_007572950.1">
    <property type="nucleotide sequence ID" value="NZ_BPTS01000001.1"/>
</dbReference>
<proteinExistence type="predicted"/>
<protein>
    <recommendedName>
        <fullName evidence="4">TonB-dependent receptor</fullName>
    </recommendedName>
</protein>
<accession>F8NCF5</accession>
<dbReference type="AlphaFoldDB" id="F8NCF5"/>
<dbReference type="InterPro" id="IPR008969">
    <property type="entry name" value="CarboxyPept-like_regulatory"/>
</dbReference>
<dbReference type="Pfam" id="PF13715">
    <property type="entry name" value="CarbopepD_reg_2"/>
    <property type="match status" value="1"/>
</dbReference>
<evidence type="ECO:0000256" key="1">
    <source>
        <dbReference type="SAM" id="SignalP"/>
    </source>
</evidence>
<reference evidence="3" key="1">
    <citation type="journal article" date="2011" name="Stand. Genomic Sci.">
        <title>Non-contiguous finished genome sequence of the opportunistic oral pathogen Prevotella multisaccharivorax type strain (PPPA20).</title>
        <authorList>
            <person name="Pati A."/>
            <person name="Gronow S."/>
            <person name="Lu M."/>
            <person name="Lapidus A."/>
            <person name="Nolan M."/>
            <person name="Lucas S."/>
            <person name="Hammon N."/>
            <person name="Deshpande S."/>
            <person name="Cheng J.F."/>
            <person name="Tapia R."/>
            <person name="Han C."/>
            <person name="Goodwin L."/>
            <person name="Pitluck S."/>
            <person name="Liolios K."/>
            <person name="Pagani I."/>
            <person name="Mavromatis K."/>
            <person name="Mikhailova N."/>
            <person name="Huntemann M."/>
            <person name="Chen A."/>
            <person name="Palaniappan K."/>
            <person name="Land M."/>
            <person name="Hauser L."/>
            <person name="Detter J.C."/>
            <person name="Brambilla E.M."/>
            <person name="Rohde M."/>
            <person name="Goker M."/>
            <person name="Woyke T."/>
            <person name="Bristow J."/>
            <person name="Eisen J.A."/>
            <person name="Markowitz V."/>
            <person name="Hugenholtz P."/>
            <person name="Kyrpides N.C."/>
            <person name="Klenk H.P."/>
            <person name="Ivanova N."/>
        </authorList>
    </citation>
    <scope>NUCLEOTIDE SEQUENCE [LARGE SCALE GENOMIC DNA]</scope>
    <source>
        <strain evidence="3">DSM 17128</strain>
    </source>
</reference>
<dbReference type="EMBL" id="GL945017">
    <property type="protein sequence ID" value="EGN56045.1"/>
    <property type="molecule type" value="Genomic_DNA"/>
</dbReference>
<dbReference type="Gene3D" id="2.60.40.1120">
    <property type="entry name" value="Carboxypeptidase-like, regulatory domain"/>
    <property type="match status" value="1"/>
</dbReference>
<name>F8NCF5_9BACT</name>
<evidence type="ECO:0008006" key="4">
    <source>
        <dbReference type="Google" id="ProtNLM"/>
    </source>
</evidence>
<dbReference type="SUPFAM" id="SSF49464">
    <property type="entry name" value="Carboxypeptidase regulatory domain-like"/>
    <property type="match status" value="1"/>
</dbReference>